<dbReference type="AlphaFoldDB" id="A0AAJ0GWL1"/>
<organism evidence="2 3">
    <name type="scientific">Chaetomium strumarium</name>
    <dbReference type="NCBI Taxonomy" id="1170767"/>
    <lineage>
        <taxon>Eukaryota</taxon>
        <taxon>Fungi</taxon>
        <taxon>Dikarya</taxon>
        <taxon>Ascomycota</taxon>
        <taxon>Pezizomycotina</taxon>
        <taxon>Sordariomycetes</taxon>
        <taxon>Sordariomycetidae</taxon>
        <taxon>Sordariales</taxon>
        <taxon>Chaetomiaceae</taxon>
        <taxon>Chaetomium</taxon>
    </lineage>
</organism>
<comment type="caution">
    <text evidence="2">The sequence shown here is derived from an EMBL/GenBank/DDBJ whole genome shotgun (WGS) entry which is preliminary data.</text>
</comment>
<feature type="compositionally biased region" description="Polar residues" evidence="1">
    <location>
        <begin position="1"/>
        <end position="16"/>
    </location>
</feature>
<feature type="region of interest" description="Disordered" evidence="1">
    <location>
        <begin position="205"/>
        <end position="226"/>
    </location>
</feature>
<feature type="compositionally biased region" description="Basic and acidic residues" evidence="1">
    <location>
        <begin position="21"/>
        <end position="33"/>
    </location>
</feature>
<protein>
    <submittedName>
        <fullName evidence="2">Uncharacterized protein</fullName>
    </submittedName>
</protein>
<keyword evidence="3" id="KW-1185">Reference proteome</keyword>
<gene>
    <name evidence="2" type="ORF">B0T15DRAFT_180485</name>
</gene>
<evidence type="ECO:0000313" key="2">
    <source>
        <dbReference type="EMBL" id="KAK3307498.1"/>
    </source>
</evidence>
<accession>A0AAJ0GWL1</accession>
<name>A0AAJ0GWL1_9PEZI</name>
<evidence type="ECO:0000313" key="3">
    <source>
        <dbReference type="Proteomes" id="UP001273166"/>
    </source>
</evidence>
<proteinExistence type="predicted"/>
<dbReference type="GeneID" id="87881128"/>
<feature type="region of interest" description="Disordered" evidence="1">
    <location>
        <begin position="1"/>
        <end position="89"/>
    </location>
</feature>
<reference evidence="2" key="2">
    <citation type="submission" date="2023-06" db="EMBL/GenBank/DDBJ databases">
        <authorList>
            <consortium name="Lawrence Berkeley National Laboratory"/>
            <person name="Mondo S.J."/>
            <person name="Hensen N."/>
            <person name="Bonometti L."/>
            <person name="Westerberg I."/>
            <person name="Brannstrom I.O."/>
            <person name="Guillou S."/>
            <person name="Cros-Aarteil S."/>
            <person name="Calhoun S."/>
            <person name="Haridas S."/>
            <person name="Kuo A."/>
            <person name="Pangilinan J."/>
            <person name="Riley R."/>
            <person name="Labutti K."/>
            <person name="Andreopoulos B."/>
            <person name="Lipzen A."/>
            <person name="Chen C."/>
            <person name="Yanf M."/>
            <person name="Daum C."/>
            <person name="Ng V."/>
            <person name="Clum A."/>
            <person name="Steindorff A."/>
            <person name="Ohm R."/>
            <person name="Martin F."/>
            <person name="Silar P."/>
            <person name="Natvig D."/>
            <person name="Lalanne C."/>
            <person name="Gautier V."/>
            <person name="Ament-Velasquez S.L."/>
            <person name="Kruys A."/>
            <person name="Hutchinson M.I."/>
            <person name="Powell A.J."/>
            <person name="Barry K."/>
            <person name="Miller A.N."/>
            <person name="Grigoriev I.V."/>
            <person name="Debuchy R."/>
            <person name="Gladieux P."/>
            <person name="Thoren M.H."/>
            <person name="Johannesson H."/>
        </authorList>
    </citation>
    <scope>NUCLEOTIDE SEQUENCE</scope>
    <source>
        <strain evidence="2">CBS 333.67</strain>
    </source>
</reference>
<sequence>MRSSGLQGAQCSNESLPNLLHGEEETPDPDRTANTHALARQLAVSPTEDKRQEASFHHHQSSSSKTRSGEREDIPPNHPRFSTRGSRRKFFGFGAPPRVTLACIRITLQHNKAQALKPAFVVQKICKLCFPAEQSPKRESTNFCWSPLMLGESFLRGGSRTRKQKPGGAARAGQFRHSPLSWNPLFPSRGMWVVQMRGTAWKRSYQDCPTDNQRERMGRIADRTAS</sequence>
<dbReference type="EMBL" id="JAUDZG010000003">
    <property type="protein sequence ID" value="KAK3307498.1"/>
    <property type="molecule type" value="Genomic_DNA"/>
</dbReference>
<feature type="compositionally biased region" description="Basic and acidic residues" evidence="1">
    <location>
        <begin position="47"/>
        <end position="56"/>
    </location>
</feature>
<dbReference type="Proteomes" id="UP001273166">
    <property type="component" value="Unassembled WGS sequence"/>
</dbReference>
<evidence type="ECO:0000256" key="1">
    <source>
        <dbReference type="SAM" id="MobiDB-lite"/>
    </source>
</evidence>
<reference evidence="2" key="1">
    <citation type="journal article" date="2023" name="Mol. Phylogenet. Evol.">
        <title>Genome-scale phylogeny and comparative genomics of the fungal order Sordariales.</title>
        <authorList>
            <person name="Hensen N."/>
            <person name="Bonometti L."/>
            <person name="Westerberg I."/>
            <person name="Brannstrom I.O."/>
            <person name="Guillou S."/>
            <person name="Cros-Aarteil S."/>
            <person name="Calhoun S."/>
            <person name="Haridas S."/>
            <person name="Kuo A."/>
            <person name="Mondo S."/>
            <person name="Pangilinan J."/>
            <person name="Riley R."/>
            <person name="LaButti K."/>
            <person name="Andreopoulos B."/>
            <person name="Lipzen A."/>
            <person name="Chen C."/>
            <person name="Yan M."/>
            <person name="Daum C."/>
            <person name="Ng V."/>
            <person name="Clum A."/>
            <person name="Steindorff A."/>
            <person name="Ohm R.A."/>
            <person name="Martin F."/>
            <person name="Silar P."/>
            <person name="Natvig D.O."/>
            <person name="Lalanne C."/>
            <person name="Gautier V."/>
            <person name="Ament-Velasquez S.L."/>
            <person name="Kruys A."/>
            <person name="Hutchinson M.I."/>
            <person name="Powell A.J."/>
            <person name="Barry K."/>
            <person name="Miller A.N."/>
            <person name="Grigoriev I.V."/>
            <person name="Debuchy R."/>
            <person name="Gladieux P."/>
            <person name="Hiltunen Thoren M."/>
            <person name="Johannesson H."/>
        </authorList>
    </citation>
    <scope>NUCLEOTIDE SEQUENCE</scope>
    <source>
        <strain evidence="2">CBS 333.67</strain>
    </source>
</reference>
<feature type="compositionally biased region" description="Basic and acidic residues" evidence="1">
    <location>
        <begin position="212"/>
        <end position="226"/>
    </location>
</feature>
<dbReference type="RefSeq" id="XP_062723278.1">
    <property type="nucleotide sequence ID" value="XM_062862299.1"/>
</dbReference>